<evidence type="ECO:0000313" key="3">
    <source>
        <dbReference type="Proteomes" id="UP000324222"/>
    </source>
</evidence>
<dbReference type="GO" id="GO:0000139">
    <property type="term" value="C:Golgi membrane"/>
    <property type="evidence" value="ECO:0007669"/>
    <property type="project" value="TreeGrafter"/>
</dbReference>
<organism evidence="2 3">
    <name type="scientific">Portunus trituberculatus</name>
    <name type="common">Swimming crab</name>
    <name type="synonym">Neptunus trituberculatus</name>
    <dbReference type="NCBI Taxonomy" id="210409"/>
    <lineage>
        <taxon>Eukaryota</taxon>
        <taxon>Metazoa</taxon>
        <taxon>Ecdysozoa</taxon>
        <taxon>Arthropoda</taxon>
        <taxon>Crustacea</taxon>
        <taxon>Multicrustacea</taxon>
        <taxon>Malacostraca</taxon>
        <taxon>Eumalacostraca</taxon>
        <taxon>Eucarida</taxon>
        <taxon>Decapoda</taxon>
        <taxon>Pleocyemata</taxon>
        <taxon>Brachyura</taxon>
        <taxon>Eubrachyura</taxon>
        <taxon>Portunoidea</taxon>
        <taxon>Portunidae</taxon>
        <taxon>Portuninae</taxon>
        <taxon>Portunus</taxon>
    </lineage>
</organism>
<evidence type="ECO:0000313" key="2">
    <source>
        <dbReference type="EMBL" id="MPC35402.1"/>
    </source>
</evidence>
<comment type="caution">
    <text evidence="2">The sequence shown here is derived from an EMBL/GenBank/DDBJ whole genome shotgun (WGS) entry which is preliminary data.</text>
</comment>
<dbReference type="Proteomes" id="UP000324222">
    <property type="component" value="Unassembled WGS sequence"/>
</dbReference>
<dbReference type="PANTHER" id="PTHR46396:SF1">
    <property type="entry name" value="PROTEIN O-LINKED-MANNOSE BETA-1,2-N-ACETYLGLUCOSAMINYLTRANSFERASE 1"/>
    <property type="match status" value="1"/>
</dbReference>
<keyword evidence="2" id="KW-0808">Transferase</keyword>
<dbReference type="EMBL" id="VSRR010003267">
    <property type="protein sequence ID" value="MPC35402.1"/>
    <property type="molecule type" value="Genomic_DNA"/>
</dbReference>
<keyword evidence="1" id="KW-0732">Signal</keyword>
<dbReference type="GO" id="GO:0047223">
    <property type="term" value="F:beta-1,3-galactosyl-O-glycosyl-glycoprotein beta-1,3-N-acetylglucosaminyltransferase activity"/>
    <property type="evidence" value="ECO:0007669"/>
    <property type="project" value="TreeGrafter"/>
</dbReference>
<dbReference type="AlphaFoldDB" id="A0A5B7EMJ4"/>
<accession>A0A5B7EMJ4</accession>
<dbReference type="GO" id="GO:0016266">
    <property type="term" value="P:protein O-linked glycosylation via N-acetyl-galactosamine"/>
    <property type="evidence" value="ECO:0007669"/>
    <property type="project" value="TreeGrafter"/>
</dbReference>
<name>A0A5B7EMJ4_PORTR</name>
<keyword evidence="3" id="KW-1185">Reference proteome</keyword>
<reference evidence="2 3" key="1">
    <citation type="submission" date="2019-05" db="EMBL/GenBank/DDBJ databases">
        <title>Another draft genome of Portunus trituberculatus and its Hox gene families provides insights of decapod evolution.</title>
        <authorList>
            <person name="Jeong J.-H."/>
            <person name="Song I."/>
            <person name="Kim S."/>
            <person name="Choi T."/>
            <person name="Kim D."/>
            <person name="Ryu S."/>
            <person name="Kim W."/>
        </authorList>
    </citation>
    <scope>NUCLEOTIDE SEQUENCE [LARGE SCALE GENOMIC DNA]</scope>
    <source>
        <tissue evidence="2">Muscle</tissue>
    </source>
</reference>
<keyword evidence="2" id="KW-0328">Glycosyltransferase</keyword>
<evidence type="ECO:0000256" key="1">
    <source>
        <dbReference type="SAM" id="SignalP"/>
    </source>
</evidence>
<gene>
    <name evidence="2" type="primary">POMGNT1_16</name>
    <name evidence="2" type="ORF">E2C01_028824</name>
</gene>
<dbReference type="PANTHER" id="PTHR46396">
    <property type="entry name" value="PROTEIN O-LINKED-MANNOSE BETA-1,2-N-ACETYLGLUCOSAMINYLTRANSFERASE 1"/>
    <property type="match status" value="1"/>
</dbReference>
<dbReference type="InterPro" id="IPR052463">
    <property type="entry name" value="O-linked_mannose_GnT"/>
</dbReference>
<dbReference type="OrthoDB" id="440755at2759"/>
<feature type="signal peptide" evidence="1">
    <location>
        <begin position="1"/>
        <end position="17"/>
    </location>
</feature>
<sequence length="104" mass="11048">MPHFLVALCCCVSCSLKQGPYEELLAGMFSRATLLDHTTSPCDEDFIPDTRGQTFLLFIHMAHHKDFTTWLQVAKVGLAQAVGLCGQGGTGCGCGVVAPGGIFT</sequence>
<proteinExistence type="predicted"/>
<feature type="chain" id="PRO_5023045029" evidence="1">
    <location>
        <begin position="18"/>
        <end position="104"/>
    </location>
</feature>
<protein>
    <submittedName>
        <fullName evidence="2">Protein O-linked-mannose beta-1,2-N-acetylglucosaminyltransferase 1</fullName>
    </submittedName>
</protein>